<dbReference type="Proteomes" id="UP000326659">
    <property type="component" value="Chromosome"/>
</dbReference>
<dbReference type="KEGG" id="pden:F1C79_11525"/>
<name>A0A9X7R4C8_PSEDE</name>
<dbReference type="RefSeq" id="WP_151187506.1">
    <property type="nucleotide sequence ID" value="NZ_CP043626.1"/>
</dbReference>
<dbReference type="OrthoDB" id="6884658at2"/>
<evidence type="ECO:0000313" key="3">
    <source>
        <dbReference type="Proteomes" id="UP000326659"/>
    </source>
</evidence>
<feature type="transmembrane region" description="Helical" evidence="1">
    <location>
        <begin position="118"/>
        <end position="141"/>
    </location>
</feature>
<protein>
    <submittedName>
        <fullName evidence="2">Uncharacterized protein</fullName>
    </submittedName>
</protein>
<dbReference type="EMBL" id="CP043626">
    <property type="protein sequence ID" value="QEY72189.1"/>
    <property type="molecule type" value="Genomic_DNA"/>
</dbReference>
<keyword evidence="1" id="KW-1133">Transmembrane helix</keyword>
<evidence type="ECO:0000256" key="1">
    <source>
        <dbReference type="SAM" id="Phobius"/>
    </source>
</evidence>
<organism evidence="2 3">
    <name type="scientific">Pseudomonas denitrificans</name>
    <dbReference type="NCBI Taxonomy" id="43306"/>
    <lineage>
        <taxon>Bacteria</taxon>
        <taxon>Pseudomonadati</taxon>
        <taxon>Pseudomonadota</taxon>
        <taxon>Gammaproteobacteria</taxon>
        <taxon>Pseudomonadales</taxon>
        <taxon>Pseudomonadaceae</taxon>
        <taxon>Halopseudomonas</taxon>
    </lineage>
</organism>
<feature type="transmembrane region" description="Helical" evidence="1">
    <location>
        <begin position="46"/>
        <end position="66"/>
    </location>
</feature>
<feature type="transmembrane region" description="Helical" evidence="1">
    <location>
        <begin position="72"/>
        <end position="98"/>
    </location>
</feature>
<gene>
    <name evidence="2" type="ORF">F1C79_11525</name>
</gene>
<evidence type="ECO:0000313" key="2">
    <source>
        <dbReference type="EMBL" id="QEY72189.1"/>
    </source>
</evidence>
<keyword evidence="3" id="KW-1185">Reference proteome</keyword>
<keyword evidence="1" id="KW-0812">Transmembrane</keyword>
<reference evidence="2 3" key="1">
    <citation type="submission" date="2019-09" db="EMBL/GenBank/DDBJ databases">
        <title>Prosopis cineraria nodule microbiome.</title>
        <authorList>
            <person name="Chaluvadi S.R."/>
            <person name="Ali R."/>
            <person name="Wang X."/>
        </authorList>
    </citation>
    <scope>NUCLEOTIDE SEQUENCE [LARGE SCALE GENOMIC DNA]</scope>
    <source>
        <strain evidence="2 3">BG1</strain>
    </source>
</reference>
<dbReference type="AlphaFoldDB" id="A0A9X7R4C8"/>
<accession>A0A9X7R4C8</accession>
<keyword evidence="1" id="KW-0472">Membrane</keyword>
<proteinExistence type="predicted"/>
<feature type="transmembrane region" description="Helical" evidence="1">
    <location>
        <begin position="6"/>
        <end position="25"/>
    </location>
</feature>
<sequence>MTLLLQLHLFAVAFWLGVVAVEFLLERSRSQSRGQGFAVADLHGRIDLLFETPAFVTVLFSGLLLLDAERFSGVYAVKVVAGMVAVLGNVLCVIPVLLRRTAAGAGDLPAVIRFSRQIDVISLLAIPAGLLALLLGTYLVVTR</sequence>